<sequence length="374" mass="39706">MHIFLIVASLIPIFVSATTHQLIVGSFGTNFLYTLEFDDEALTLDLIYTTNTSISSSWIALSYDKKNLYGTGWGSSTPSFVSYALGGGTNIQYSTTLPLGGNCSSTTKPIFIVAETKKPYTVYGVPFGGSAGCGSVMSVDKNGALNQVIQNLTYLSTSGVHGMALNAENTFIYSADDSANSIWTHAVDPTSGELEFVSRLGGPSTGSDPRHVAIHPNGKYLYVLLEGSSQVALYSIDPSSGIPSYTNITYPLIPSSALASDYWADEVMLSASSKYLWATNRGRSNTTLGYISAFLLANDGSISKQLFLTETTNSGGSANAVATSDFSDEWVALTDSSVGFVQIWRLSGNGTVAKVVAQLNIHDGGCCANAVWYS</sequence>
<name>A0ACB6QY78_9PLEO</name>
<accession>A0ACB6QY78</accession>
<proteinExistence type="predicted"/>
<reference evidence="1" key="1">
    <citation type="journal article" date="2020" name="Stud. Mycol.">
        <title>101 Dothideomycetes genomes: a test case for predicting lifestyles and emergence of pathogens.</title>
        <authorList>
            <person name="Haridas S."/>
            <person name="Albert R."/>
            <person name="Binder M."/>
            <person name="Bloem J."/>
            <person name="Labutti K."/>
            <person name="Salamov A."/>
            <person name="Andreopoulos B."/>
            <person name="Baker S."/>
            <person name="Barry K."/>
            <person name="Bills G."/>
            <person name="Bluhm B."/>
            <person name="Cannon C."/>
            <person name="Castanera R."/>
            <person name="Culley D."/>
            <person name="Daum C."/>
            <person name="Ezra D."/>
            <person name="Gonzalez J."/>
            <person name="Henrissat B."/>
            <person name="Kuo A."/>
            <person name="Liang C."/>
            <person name="Lipzen A."/>
            <person name="Lutzoni F."/>
            <person name="Magnuson J."/>
            <person name="Mondo S."/>
            <person name="Nolan M."/>
            <person name="Ohm R."/>
            <person name="Pangilinan J."/>
            <person name="Park H.-J."/>
            <person name="Ramirez L."/>
            <person name="Alfaro M."/>
            <person name="Sun H."/>
            <person name="Tritt A."/>
            <person name="Yoshinaga Y."/>
            <person name="Zwiers L.-H."/>
            <person name="Turgeon B."/>
            <person name="Goodwin S."/>
            <person name="Spatafora J."/>
            <person name="Crous P."/>
            <person name="Grigoriev I."/>
        </authorList>
    </citation>
    <scope>NUCLEOTIDE SEQUENCE</scope>
    <source>
        <strain evidence="1">ATCC 200398</strain>
    </source>
</reference>
<organism evidence="1 2">
    <name type="scientific">Lindgomyces ingoldianus</name>
    <dbReference type="NCBI Taxonomy" id="673940"/>
    <lineage>
        <taxon>Eukaryota</taxon>
        <taxon>Fungi</taxon>
        <taxon>Dikarya</taxon>
        <taxon>Ascomycota</taxon>
        <taxon>Pezizomycotina</taxon>
        <taxon>Dothideomycetes</taxon>
        <taxon>Pleosporomycetidae</taxon>
        <taxon>Pleosporales</taxon>
        <taxon>Lindgomycetaceae</taxon>
        <taxon>Lindgomyces</taxon>
    </lineage>
</organism>
<gene>
    <name evidence="1" type="ORF">BDR25DRAFT_367622</name>
</gene>
<evidence type="ECO:0000313" key="2">
    <source>
        <dbReference type="Proteomes" id="UP000799755"/>
    </source>
</evidence>
<comment type="caution">
    <text evidence="1">The sequence shown here is derived from an EMBL/GenBank/DDBJ whole genome shotgun (WGS) entry which is preliminary data.</text>
</comment>
<evidence type="ECO:0000313" key="1">
    <source>
        <dbReference type="EMBL" id="KAF2471767.1"/>
    </source>
</evidence>
<dbReference type="EMBL" id="MU003504">
    <property type="protein sequence ID" value="KAF2471767.1"/>
    <property type="molecule type" value="Genomic_DNA"/>
</dbReference>
<keyword evidence="2" id="KW-1185">Reference proteome</keyword>
<dbReference type="Proteomes" id="UP000799755">
    <property type="component" value="Unassembled WGS sequence"/>
</dbReference>
<protein>
    <submittedName>
        <fullName evidence="1">Carboxy-cis,cis-muconate cyclase</fullName>
    </submittedName>
</protein>